<dbReference type="AlphaFoldDB" id="A0A5M3Y3X5"/>
<dbReference type="PANTHER" id="PTHR48207:SF3">
    <property type="entry name" value="SUCCINATE--HYDROXYMETHYLGLUTARATE COA-TRANSFERASE"/>
    <property type="match status" value="1"/>
</dbReference>
<comment type="caution">
    <text evidence="2">The sequence shown here is derived from an EMBL/GenBank/DDBJ whole genome shotgun (WGS) entry which is preliminary data.</text>
</comment>
<dbReference type="InterPro" id="IPR003673">
    <property type="entry name" value="CoA-Trfase_fam_III"/>
</dbReference>
<dbReference type="Proteomes" id="UP000377595">
    <property type="component" value="Unassembled WGS sequence"/>
</dbReference>
<dbReference type="Gene3D" id="3.30.1540.10">
    <property type="entry name" value="formyl-coa transferase, domain 3"/>
    <property type="match status" value="1"/>
</dbReference>
<organism evidence="2 3">
    <name type="scientific">Acrocarpospora pleiomorpha</name>
    <dbReference type="NCBI Taxonomy" id="90975"/>
    <lineage>
        <taxon>Bacteria</taxon>
        <taxon>Bacillati</taxon>
        <taxon>Actinomycetota</taxon>
        <taxon>Actinomycetes</taxon>
        <taxon>Streptosporangiales</taxon>
        <taxon>Streptosporangiaceae</taxon>
        <taxon>Acrocarpospora</taxon>
    </lineage>
</organism>
<dbReference type="InterPro" id="IPR023606">
    <property type="entry name" value="CoA-Trfase_III_dom_1_sf"/>
</dbReference>
<sequence>MALEQAVAAPFATRHLADQGARVIKIERRGGGDFARRYDETVHGQSSHFIWLNRGKESIELDLADPEDQALLHRIVDRADVFIQNLAPGAAARKGFGQEELRARNPQLICCDISGYGPTGPYGAKKAYDLMVQGEAGVLSITGTPDAAAKAGIPIADISAGMYALSGILTGLVNRERTGEGGHFSVSMLESLCEWMGYPIYYSVYGGSAPERSGADHATIAPYGPFETADGGFVFLGVQNEREWVNFCGSVLGDARLAEDARFATNSLRVANRPALTAIVSTAMKRLTIDEAVELLEDSAIANALMRTPMSLREHPQLLARDRWRSFETPEGPVDGLVPPVSWNDVPATLGPVPPVGEHSDRIRAEFPAGQ</sequence>
<dbReference type="Gene3D" id="3.40.50.10540">
    <property type="entry name" value="Crotonobetainyl-coa:carnitine coa-transferase, domain 1"/>
    <property type="match status" value="1"/>
</dbReference>
<keyword evidence="1" id="KW-0808">Transferase</keyword>
<reference evidence="2 3" key="1">
    <citation type="submission" date="2019-10" db="EMBL/GenBank/DDBJ databases">
        <title>Whole genome shotgun sequence of Acrocarpospora pleiomorpha NBRC 16267.</title>
        <authorList>
            <person name="Ichikawa N."/>
            <person name="Kimura A."/>
            <person name="Kitahashi Y."/>
            <person name="Komaki H."/>
            <person name="Oguchi A."/>
        </authorList>
    </citation>
    <scope>NUCLEOTIDE SEQUENCE [LARGE SCALE GENOMIC DNA]</scope>
    <source>
        <strain evidence="2 3">NBRC 16267</strain>
    </source>
</reference>
<keyword evidence="3" id="KW-1185">Reference proteome</keyword>
<dbReference type="InterPro" id="IPR044855">
    <property type="entry name" value="CoA-Trfase_III_dom3_sf"/>
</dbReference>
<dbReference type="InterPro" id="IPR050483">
    <property type="entry name" value="CoA-transferase_III_domain"/>
</dbReference>
<protein>
    <submittedName>
        <fullName evidence="2">Dehydratase</fullName>
    </submittedName>
</protein>
<proteinExistence type="predicted"/>
<dbReference type="EMBL" id="BLAF01000108">
    <property type="protein sequence ID" value="GES27069.1"/>
    <property type="molecule type" value="Genomic_DNA"/>
</dbReference>
<dbReference type="GO" id="GO:0008410">
    <property type="term" value="F:CoA-transferase activity"/>
    <property type="evidence" value="ECO:0007669"/>
    <property type="project" value="TreeGrafter"/>
</dbReference>
<evidence type="ECO:0000313" key="3">
    <source>
        <dbReference type="Proteomes" id="UP000377595"/>
    </source>
</evidence>
<gene>
    <name evidence="2" type="ORF">Aple_099680</name>
</gene>
<dbReference type="Pfam" id="PF02515">
    <property type="entry name" value="CoA_transf_3"/>
    <property type="match status" value="1"/>
</dbReference>
<dbReference type="SUPFAM" id="SSF89796">
    <property type="entry name" value="CoA-transferase family III (CaiB/BaiF)"/>
    <property type="match status" value="1"/>
</dbReference>
<dbReference type="PANTHER" id="PTHR48207">
    <property type="entry name" value="SUCCINATE--HYDROXYMETHYLGLUTARATE COA-TRANSFERASE"/>
    <property type="match status" value="1"/>
</dbReference>
<name>A0A5M3Y3X5_9ACTN</name>
<evidence type="ECO:0000313" key="2">
    <source>
        <dbReference type="EMBL" id="GES27069.1"/>
    </source>
</evidence>
<accession>A0A5M3Y3X5</accession>
<evidence type="ECO:0000256" key="1">
    <source>
        <dbReference type="ARBA" id="ARBA00022679"/>
    </source>
</evidence>